<name>A0A383E834_9ZZZZ</name>
<dbReference type="AlphaFoldDB" id="A0A383E834"/>
<evidence type="ECO:0000313" key="2">
    <source>
        <dbReference type="EMBL" id="SVE52535.1"/>
    </source>
</evidence>
<organism evidence="2">
    <name type="scientific">marine metagenome</name>
    <dbReference type="NCBI Taxonomy" id="408172"/>
    <lineage>
        <taxon>unclassified sequences</taxon>
        <taxon>metagenomes</taxon>
        <taxon>ecological metagenomes</taxon>
    </lineage>
</organism>
<accession>A0A383E834</accession>
<feature type="non-terminal residue" evidence="2">
    <location>
        <position position="150"/>
    </location>
</feature>
<evidence type="ECO:0000256" key="1">
    <source>
        <dbReference type="SAM" id="MobiDB-lite"/>
    </source>
</evidence>
<dbReference type="EMBL" id="UINC01223368">
    <property type="protein sequence ID" value="SVE52535.1"/>
    <property type="molecule type" value="Genomic_DNA"/>
</dbReference>
<dbReference type="PROSITE" id="PS51257">
    <property type="entry name" value="PROKAR_LIPOPROTEIN"/>
    <property type="match status" value="1"/>
</dbReference>
<feature type="region of interest" description="Disordered" evidence="1">
    <location>
        <begin position="89"/>
        <end position="150"/>
    </location>
</feature>
<reference evidence="2" key="1">
    <citation type="submission" date="2018-05" db="EMBL/GenBank/DDBJ databases">
        <authorList>
            <person name="Lanie J.A."/>
            <person name="Ng W.-L."/>
            <person name="Kazmierczak K.M."/>
            <person name="Andrzejewski T.M."/>
            <person name="Davidsen T.M."/>
            <person name="Wayne K.J."/>
            <person name="Tettelin H."/>
            <person name="Glass J.I."/>
            <person name="Rusch D."/>
            <person name="Podicherti R."/>
            <person name="Tsui H.-C.T."/>
            <person name="Winkler M.E."/>
        </authorList>
    </citation>
    <scope>NUCLEOTIDE SEQUENCE</scope>
</reference>
<proteinExistence type="predicted"/>
<sequence>MKIIRKSLLNLIYILFILILSLSCSNNDAIEDDKVSINELTNSQIEINKLNQQIKTLKNQIINKEKKTQDIESLLQQANQDLESAENIIIELSKNNQEENNDSSPPFPPEINPNPIPKNTPVPKTESSSEIATIAPAPKISDVITKAKAD</sequence>
<protein>
    <submittedName>
        <fullName evidence="2">Uncharacterized protein</fullName>
    </submittedName>
</protein>
<gene>
    <name evidence="2" type="ORF">METZ01_LOCUS505389</name>
</gene>
<feature type="compositionally biased region" description="Pro residues" evidence="1">
    <location>
        <begin position="105"/>
        <end position="120"/>
    </location>
</feature>